<dbReference type="GO" id="GO:0008270">
    <property type="term" value="F:zinc ion binding"/>
    <property type="evidence" value="ECO:0007669"/>
    <property type="project" value="InterPro"/>
</dbReference>
<dbReference type="InterPro" id="IPR036397">
    <property type="entry name" value="RNaseH_sf"/>
</dbReference>
<dbReference type="InterPro" id="IPR025724">
    <property type="entry name" value="GAG-pre-integrase_dom"/>
</dbReference>
<dbReference type="PANTHER" id="PTHR42648:SF28">
    <property type="entry name" value="TRANSPOSON-ENCODED PROTEIN WITH RIBONUCLEASE H-LIKE AND RETROVIRUS ZINC FINGER-LIKE DOMAINS"/>
    <property type="match status" value="1"/>
</dbReference>
<dbReference type="Pfam" id="PF14223">
    <property type="entry name" value="Retrotran_gag_2"/>
    <property type="match status" value="1"/>
</dbReference>
<evidence type="ECO:0000313" key="4">
    <source>
        <dbReference type="EMBL" id="KAL0433195.1"/>
    </source>
</evidence>
<dbReference type="InterPro" id="IPR001584">
    <property type="entry name" value="Integrase_cat-core"/>
</dbReference>
<dbReference type="InterPro" id="IPR036875">
    <property type="entry name" value="Znf_CCHC_sf"/>
</dbReference>
<dbReference type="Gene3D" id="4.10.60.10">
    <property type="entry name" value="Zinc finger, CCHC-type"/>
    <property type="match status" value="1"/>
</dbReference>
<feature type="compositionally biased region" description="Basic residues" evidence="2">
    <location>
        <begin position="229"/>
        <end position="239"/>
    </location>
</feature>
<dbReference type="InterPro" id="IPR057670">
    <property type="entry name" value="SH3_retrovirus"/>
</dbReference>
<dbReference type="SUPFAM" id="SSF57756">
    <property type="entry name" value="Retrovirus zinc finger-like domains"/>
    <property type="match status" value="1"/>
</dbReference>
<reference evidence="4" key="2">
    <citation type="journal article" date="2024" name="Plant">
        <title>Genomic evolution and insights into agronomic trait innovations of Sesamum species.</title>
        <authorList>
            <person name="Miao H."/>
            <person name="Wang L."/>
            <person name="Qu L."/>
            <person name="Liu H."/>
            <person name="Sun Y."/>
            <person name="Le M."/>
            <person name="Wang Q."/>
            <person name="Wei S."/>
            <person name="Zheng Y."/>
            <person name="Lin W."/>
            <person name="Duan Y."/>
            <person name="Cao H."/>
            <person name="Xiong S."/>
            <person name="Wang X."/>
            <person name="Wei L."/>
            <person name="Li C."/>
            <person name="Ma Q."/>
            <person name="Ju M."/>
            <person name="Zhao R."/>
            <person name="Li G."/>
            <person name="Mu C."/>
            <person name="Tian Q."/>
            <person name="Mei H."/>
            <person name="Zhang T."/>
            <person name="Gao T."/>
            <person name="Zhang H."/>
        </authorList>
    </citation>
    <scope>NUCLEOTIDE SEQUENCE</scope>
    <source>
        <strain evidence="4">KEN1</strain>
    </source>
</reference>
<evidence type="ECO:0000256" key="1">
    <source>
        <dbReference type="ARBA" id="ARBA00022670"/>
    </source>
</evidence>
<dbReference type="PROSITE" id="PS50994">
    <property type="entry name" value="INTEGRASE"/>
    <property type="match status" value="1"/>
</dbReference>
<dbReference type="Pfam" id="PF22936">
    <property type="entry name" value="Pol_BBD"/>
    <property type="match status" value="1"/>
</dbReference>
<dbReference type="GO" id="GO:0003676">
    <property type="term" value="F:nucleic acid binding"/>
    <property type="evidence" value="ECO:0007669"/>
    <property type="project" value="InterPro"/>
</dbReference>
<dbReference type="InterPro" id="IPR039537">
    <property type="entry name" value="Retrotran_Ty1/copia-like"/>
</dbReference>
<organism evidence="4">
    <name type="scientific">Sesamum latifolium</name>
    <dbReference type="NCBI Taxonomy" id="2727402"/>
    <lineage>
        <taxon>Eukaryota</taxon>
        <taxon>Viridiplantae</taxon>
        <taxon>Streptophyta</taxon>
        <taxon>Embryophyta</taxon>
        <taxon>Tracheophyta</taxon>
        <taxon>Spermatophyta</taxon>
        <taxon>Magnoliopsida</taxon>
        <taxon>eudicotyledons</taxon>
        <taxon>Gunneridae</taxon>
        <taxon>Pentapetalae</taxon>
        <taxon>asterids</taxon>
        <taxon>lamiids</taxon>
        <taxon>Lamiales</taxon>
        <taxon>Pedaliaceae</taxon>
        <taxon>Sesamum</taxon>
    </lineage>
</organism>
<dbReference type="Pfam" id="PF13976">
    <property type="entry name" value="gag_pre-integrs"/>
    <property type="match status" value="1"/>
</dbReference>
<dbReference type="Gene3D" id="3.30.420.10">
    <property type="entry name" value="Ribonuclease H-like superfamily/Ribonuclease H"/>
    <property type="match status" value="2"/>
</dbReference>
<feature type="region of interest" description="Disordered" evidence="2">
    <location>
        <begin position="216"/>
        <end position="239"/>
    </location>
</feature>
<comment type="caution">
    <text evidence="4">The sequence shown here is derived from an EMBL/GenBank/DDBJ whole genome shotgun (WGS) entry which is preliminary data.</text>
</comment>
<dbReference type="PANTHER" id="PTHR42648">
    <property type="entry name" value="TRANSPOSASE, PUTATIVE-RELATED"/>
    <property type="match status" value="1"/>
</dbReference>
<protein>
    <submittedName>
        <fullName evidence="4">Retrovirus-related Pol polyprotein from transposon TNT 1-94</fullName>
    </submittedName>
</protein>
<proteinExistence type="predicted"/>
<dbReference type="SUPFAM" id="SSF53098">
    <property type="entry name" value="Ribonuclease H-like"/>
    <property type="match status" value="1"/>
</dbReference>
<dbReference type="GO" id="GO:0008233">
    <property type="term" value="F:peptidase activity"/>
    <property type="evidence" value="ECO:0007669"/>
    <property type="project" value="UniProtKB-KW"/>
</dbReference>
<dbReference type="EMBL" id="JACGWN010000009">
    <property type="protein sequence ID" value="KAL0433195.1"/>
    <property type="molecule type" value="Genomic_DNA"/>
</dbReference>
<gene>
    <name evidence="4" type="ORF">Slati_2653800</name>
</gene>
<dbReference type="GO" id="GO:0006508">
    <property type="term" value="P:proteolysis"/>
    <property type="evidence" value="ECO:0007669"/>
    <property type="project" value="UniProtKB-KW"/>
</dbReference>
<dbReference type="InterPro" id="IPR012337">
    <property type="entry name" value="RNaseH-like_sf"/>
</dbReference>
<keyword evidence="1" id="KW-0645">Protease</keyword>
<evidence type="ECO:0000259" key="3">
    <source>
        <dbReference type="PROSITE" id="PS50994"/>
    </source>
</evidence>
<keyword evidence="1" id="KW-0378">Hydrolase</keyword>
<evidence type="ECO:0000256" key="2">
    <source>
        <dbReference type="SAM" id="MobiDB-lite"/>
    </source>
</evidence>
<dbReference type="InterPro" id="IPR054722">
    <property type="entry name" value="PolX-like_BBD"/>
</dbReference>
<accession>A0AAW2VUS3</accession>
<reference evidence="4" key="1">
    <citation type="submission" date="2020-06" db="EMBL/GenBank/DDBJ databases">
        <authorList>
            <person name="Li T."/>
            <person name="Hu X."/>
            <person name="Zhang T."/>
            <person name="Song X."/>
            <person name="Zhang H."/>
            <person name="Dai N."/>
            <person name="Sheng W."/>
            <person name="Hou X."/>
            <person name="Wei L."/>
        </authorList>
    </citation>
    <scope>NUCLEOTIDE SEQUENCE</scope>
    <source>
        <strain evidence="4">KEN1</strain>
        <tissue evidence="4">Leaf</tissue>
    </source>
</reference>
<name>A0AAW2VUS3_9LAMI</name>
<feature type="domain" description="Integrase catalytic" evidence="3">
    <location>
        <begin position="429"/>
        <end position="609"/>
    </location>
</feature>
<dbReference type="Pfam" id="PF25597">
    <property type="entry name" value="SH3_retrovirus"/>
    <property type="match status" value="1"/>
</dbReference>
<dbReference type="AlphaFoldDB" id="A0AAW2VUS3"/>
<dbReference type="GO" id="GO:0015074">
    <property type="term" value="P:DNA integration"/>
    <property type="evidence" value="ECO:0007669"/>
    <property type="project" value="InterPro"/>
</dbReference>
<sequence>MEKNSTCTSSAATQSSIWARTAVSRFAVEIFDGTGHFGMWQSKVLDTLFQQGLDFAIEKNKPDDMEEKDWNAINRLACGTIRSCLSREQRYSLAKETSAYKLWTALEEKFLKKNCQNKLHMKKRLFRFSYVSGTTMNDHITNFNKLVMDLLNMDKTFKDEDLALMLLGSLPEEFEVLETTLLNGKDVVSLREVCAALYSYELRKKERQENLNGDTEALIVRDRSQNRSKGNKGRSKSRHRLNKDECAFYREKGHWKKDCPKLKGKGKSDKNKSIAEFNIAEGEENSDFSLAISSIGTSDLWVLDSACSHHMCPYQGWFFDYKELNGGVVYTANDIPLTTYGIGSIRLENQDGLVITLTGVRYVPKLRKNLIFVETLESKGFEVRAKDGVMKIISGARVVMKESRKNNNLYHYLGRTVIGIAAATFTDDRESEEMKLWHMRLGHAGEKSLNLLIKQGLLKGVRSFKLDFCEHCVKGKQTRVKFGTVIHNTQGILDYVHSDVWGPSKISSLGGKHYYVTFVDDYSRRVWVYTMKTKDEVLGVFLRHTPQQNGVAERMNRTLLEKVRCMLSNTGLDRRFWAEAVTYACHLVNRLPSTAIDGKTPMEKWFGKPATDYDSLHVFGSTAYYHVKESKLDPRAKKAIFMGITSGIKGYRLWCPKMKKVIFSRDVTFDESALLKKVETEQLDGAPKQVEFEKVVIPADETTDEESPILEGDSDKEEAHTRDLLQQHESIALFKPKRTIRKPARFVYMVACASSIATDDIPITYNEAVKSSEKGLP</sequence>